<comment type="subcellular location">
    <subcellularLocation>
        <location evidence="1">Secreted</location>
    </subcellularLocation>
</comment>
<feature type="chain" id="PRO_5042813040" description="Gamma-interferon inducible lysosomal thiol reductase" evidence="6">
    <location>
        <begin position="23"/>
        <end position="258"/>
    </location>
</feature>
<evidence type="ECO:0000256" key="5">
    <source>
        <dbReference type="ARBA" id="ARBA00023180"/>
    </source>
</evidence>
<keyword evidence="8" id="KW-1185">Reference proteome</keyword>
<evidence type="ECO:0000256" key="4">
    <source>
        <dbReference type="ARBA" id="ARBA00022729"/>
    </source>
</evidence>
<evidence type="ECO:0000313" key="7">
    <source>
        <dbReference type="EMBL" id="KAK8777658.1"/>
    </source>
</evidence>
<organism evidence="7 8">
    <name type="scientific">Amblyomma americanum</name>
    <name type="common">Lone star tick</name>
    <dbReference type="NCBI Taxonomy" id="6943"/>
    <lineage>
        <taxon>Eukaryota</taxon>
        <taxon>Metazoa</taxon>
        <taxon>Ecdysozoa</taxon>
        <taxon>Arthropoda</taxon>
        <taxon>Chelicerata</taxon>
        <taxon>Arachnida</taxon>
        <taxon>Acari</taxon>
        <taxon>Parasitiformes</taxon>
        <taxon>Ixodida</taxon>
        <taxon>Ixodoidea</taxon>
        <taxon>Ixodidae</taxon>
        <taxon>Amblyomminae</taxon>
        <taxon>Amblyomma</taxon>
    </lineage>
</organism>
<evidence type="ECO:0000256" key="6">
    <source>
        <dbReference type="SAM" id="SignalP"/>
    </source>
</evidence>
<proteinExistence type="inferred from homology"/>
<dbReference type="InterPro" id="IPR004911">
    <property type="entry name" value="Interferon-induced_GILT"/>
</dbReference>
<evidence type="ECO:0000313" key="8">
    <source>
        <dbReference type="Proteomes" id="UP001321473"/>
    </source>
</evidence>
<dbReference type="GO" id="GO:0016671">
    <property type="term" value="F:oxidoreductase activity, acting on a sulfur group of donors, disulfide as acceptor"/>
    <property type="evidence" value="ECO:0007669"/>
    <property type="project" value="InterPro"/>
</dbReference>
<keyword evidence="5" id="KW-0325">Glycoprotein</keyword>
<dbReference type="PANTHER" id="PTHR13234:SF8">
    <property type="entry name" value="GAMMA-INTERFERON-INDUCIBLE LYSOSOMAL THIOL REDUCTASE"/>
    <property type="match status" value="1"/>
</dbReference>
<sequence length="258" mass="27979">MTSSLRAIAVACLALLCSFVLSAGTPTASSSGGRPPNRIKVQLFYETHCPYSQKFITHQLWPTYLRLNGLLNVRLIPFGMAKRKETVGKGGRMVTEITCQHGRRECVGNMIQACAVSLFKGTYKLLAFVVCMESSATPHKAARACASRVGVDWAALRRCTSSKTGPRLLLKMSRKTASHQPAIQHVPYVVVNGKQGQDIENRARTDLYGLVCSMFAEPVPAACLSKDATKTVATTDLLMLNDVAANASSTSKNTPKRT</sequence>
<dbReference type="EMBL" id="JARKHS020011585">
    <property type="protein sequence ID" value="KAK8777658.1"/>
    <property type="molecule type" value="Genomic_DNA"/>
</dbReference>
<dbReference type="Pfam" id="PF03227">
    <property type="entry name" value="GILT"/>
    <property type="match status" value="1"/>
</dbReference>
<evidence type="ECO:0008006" key="9">
    <source>
        <dbReference type="Google" id="ProtNLM"/>
    </source>
</evidence>
<dbReference type="PANTHER" id="PTHR13234">
    <property type="entry name" value="GAMMA-INTERFERON INDUCIBLE LYSOSOMAL THIOL REDUCTASE GILT"/>
    <property type="match status" value="1"/>
</dbReference>
<evidence type="ECO:0000256" key="2">
    <source>
        <dbReference type="ARBA" id="ARBA00005679"/>
    </source>
</evidence>
<dbReference type="GO" id="GO:0005576">
    <property type="term" value="C:extracellular region"/>
    <property type="evidence" value="ECO:0007669"/>
    <property type="project" value="UniProtKB-SubCell"/>
</dbReference>
<dbReference type="AlphaFoldDB" id="A0AAQ4ESR9"/>
<dbReference type="Gene3D" id="3.40.30.10">
    <property type="entry name" value="Glutaredoxin"/>
    <property type="match status" value="1"/>
</dbReference>
<evidence type="ECO:0000256" key="1">
    <source>
        <dbReference type="ARBA" id="ARBA00004613"/>
    </source>
</evidence>
<evidence type="ECO:0000256" key="3">
    <source>
        <dbReference type="ARBA" id="ARBA00022525"/>
    </source>
</evidence>
<keyword evidence="4 6" id="KW-0732">Signal</keyword>
<dbReference type="Proteomes" id="UP001321473">
    <property type="component" value="Unassembled WGS sequence"/>
</dbReference>
<comment type="caution">
    <text evidence="7">The sequence shown here is derived from an EMBL/GenBank/DDBJ whole genome shotgun (WGS) entry which is preliminary data.</text>
</comment>
<comment type="similarity">
    <text evidence="2">Belongs to the GILT family.</text>
</comment>
<name>A0AAQ4ESR9_AMBAM</name>
<gene>
    <name evidence="7" type="ORF">V5799_028993</name>
</gene>
<protein>
    <recommendedName>
        <fullName evidence="9">Gamma-interferon inducible lysosomal thiol reductase</fullName>
    </recommendedName>
</protein>
<feature type="signal peptide" evidence="6">
    <location>
        <begin position="1"/>
        <end position="22"/>
    </location>
</feature>
<reference evidence="7 8" key="1">
    <citation type="journal article" date="2023" name="Arcadia Sci">
        <title>De novo assembly of a long-read Amblyomma americanum tick genome.</title>
        <authorList>
            <person name="Chou S."/>
            <person name="Poskanzer K.E."/>
            <person name="Rollins M."/>
            <person name="Thuy-Boun P.S."/>
        </authorList>
    </citation>
    <scope>NUCLEOTIDE SEQUENCE [LARGE SCALE GENOMIC DNA]</scope>
    <source>
        <strain evidence="7">F_SG_1</strain>
        <tissue evidence="7">Salivary glands</tissue>
    </source>
</reference>
<keyword evidence="3" id="KW-0964">Secreted</keyword>
<accession>A0AAQ4ESR9</accession>